<feature type="transmembrane region" description="Helical" evidence="10">
    <location>
        <begin position="404"/>
        <end position="428"/>
    </location>
</feature>
<feature type="transmembrane region" description="Helical" evidence="10">
    <location>
        <begin position="176"/>
        <end position="195"/>
    </location>
</feature>
<feature type="transmembrane region" description="Helical" evidence="10">
    <location>
        <begin position="53"/>
        <end position="79"/>
    </location>
</feature>
<dbReference type="InterPro" id="IPR002528">
    <property type="entry name" value="MATE_fam"/>
</dbReference>
<dbReference type="RefSeq" id="WP_072848223.1">
    <property type="nucleotide sequence ID" value="NZ_FQVI01000001.1"/>
</dbReference>
<feature type="transmembrane region" description="Helical" evidence="10">
    <location>
        <begin position="100"/>
        <end position="123"/>
    </location>
</feature>
<dbReference type="PANTHER" id="PTHR43823:SF3">
    <property type="entry name" value="MULTIDRUG EXPORT PROTEIN MEPA"/>
    <property type="match status" value="1"/>
</dbReference>
<evidence type="ECO:0000256" key="7">
    <source>
        <dbReference type="ARBA" id="ARBA00022989"/>
    </source>
</evidence>
<dbReference type="InterPro" id="IPR048279">
    <property type="entry name" value="MdtK-like"/>
</dbReference>
<dbReference type="Proteomes" id="UP000184245">
    <property type="component" value="Unassembled WGS sequence"/>
</dbReference>
<organism evidence="11 12">
    <name type="scientific">Lactonifactor longoviformis DSM 17459</name>
    <dbReference type="NCBI Taxonomy" id="1122155"/>
    <lineage>
        <taxon>Bacteria</taxon>
        <taxon>Bacillati</taxon>
        <taxon>Bacillota</taxon>
        <taxon>Clostridia</taxon>
        <taxon>Eubacteriales</taxon>
        <taxon>Clostridiaceae</taxon>
        <taxon>Lactonifactor</taxon>
    </lineage>
</organism>
<keyword evidence="4" id="KW-0813">Transport</keyword>
<reference evidence="11 12" key="1">
    <citation type="submission" date="2016-11" db="EMBL/GenBank/DDBJ databases">
        <authorList>
            <person name="Jaros S."/>
            <person name="Januszkiewicz K."/>
            <person name="Wedrychowicz H."/>
        </authorList>
    </citation>
    <scope>NUCLEOTIDE SEQUENCE [LARGE SCALE GENOMIC DNA]</scope>
    <source>
        <strain evidence="11 12">DSM 17459</strain>
    </source>
</reference>
<dbReference type="GO" id="GO:0005886">
    <property type="term" value="C:plasma membrane"/>
    <property type="evidence" value="ECO:0007669"/>
    <property type="project" value="UniProtKB-SubCell"/>
</dbReference>
<evidence type="ECO:0000256" key="3">
    <source>
        <dbReference type="ARBA" id="ARBA00022106"/>
    </source>
</evidence>
<feature type="transmembrane region" description="Helical" evidence="10">
    <location>
        <begin position="325"/>
        <end position="348"/>
    </location>
</feature>
<dbReference type="AlphaFoldDB" id="A0A1M4SIN1"/>
<feature type="transmembrane region" description="Helical" evidence="10">
    <location>
        <begin position="434"/>
        <end position="452"/>
    </location>
</feature>
<evidence type="ECO:0000256" key="10">
    <source>
        <dbReference type="SAM" id="Phobius"/>
    </source>
</evidence>
<keyword evidence="5" id="KW-1003">Cell membrane</keyword>
<keyword evidence="6 10" id="KW-0812">Transmembrane</keyword>
<dbReference type="CDD" id="cd13143">
    <property type="entry name" value="MATE_MepA_like"/>
    <property type="match status" value="1"/>
</dbReference>
<evidence type="ECO:0000256" key="9">
    <source>
        <dbReference type="ARBA" id="ARBA00023251"/>
    </source>
</evidence>
<dbReference type="OrthoDB" id="9811110at2"/>
<comment type="subcellular location">
    <subcellularLocation>
        <location evidence="1">Cell membrane</location>
        <topology evidence="1">Multi-pass membrane protein</topology>
    </subcellularLocation>
</comment>
<dbReference type="GO" id="GO:0046677">
    <property type="term" value="P:response to antibiotic"/>
    <property type="evidence" value="ECO:0007669"/>
    <property type="project" value="UniProtKB-KW"/>
</dbReference>
<keyword evidence="9" id="KW-0046">Antibiotic resistance</keyword>
<evidence type="ECO:0000313" key="12">
    <source>
        <dbReference type="Proteomes" id="UP000184245"/>
    </source>
</evidence>
<feature type="transmembrane region" description="Helical" evidence="10">
    <location>
        <begin position="143"/>
        <end position="164"/>
    </location>
</feature>
<evidence type="ECO:0000313" key="11">
    <source>
        <dbReference type="EMBL" id="SHE32008.1"/>
    </source>
</evidence>
<evidence type="ECO:0000256" key="8">
    <source>
        <dbReference type="ARBA" id="ARBA00023136"/>
    </source>
</evidence>
<dbReference type="Pfam" id="PF01554">
    <property type="entry name" value="MatE"/>
    <property type="match status" value="2"/>
</dbReference>
<gene>
    <name evidence="11" type="ORF">SAMN02745158_00117</name>
</gene>
<dbReference type="PANTHER" id="PTHR43823">
    <property type="entry name" value="SPORULATION PROTEIN YKVU"/>
    <property type="match status" value="1"/>
</dbReference>
<dbReference type="STRING" id="1122155.SAMN02745158_00117"/>
<evidence type="ECO:0000256" key="2">
    <source>
        <dbReference type="ARBA" id="ARBA00008417"/>
    </source>
</evidence>
<protein>
    <recommendedName>
        <fullName evidence="3">Multidrug export protein MepA</fullName>
    </recommendedName>
</protein>
<dbReference type="PIRSF" id="PIRSF006603">
    <property type="entry name" value="DinF"/>
    <property type="match status" value="1"/>
</dbReference>
<dbReference type="GO" id="GO:0015297">
    <property type="term" value="F:antiporter activity"/>
    <property type="evidence" value="ECO:0007669"/>
    <property type="project" value="InterPro"/>
</dbReference>
<proteinExistence type="inferred from homology"/>
<evidence type="ECO:0000256" key="6">
    <source>
        <dbReference type="ARBA" id="ARBA00022692"/>
    </source>
</evidence>
<dbReference type="InterPro" id="IPR045070">
    <property type="entry name" value="MATE_MepA-like"/>
</dbReference>
<sequence>MKGLFKTEEHDFTRGSVAGNILRLAIPMTLAQFINMLYNVIDRMYIGRIPQAGPLALTGVGVAFPIITGVTAFANLYGSGGAPLCSIARGHKEEGKAEEIIGNTFSLLVITGILLTVICLLVKKPVLYAFGASDITFPYADAYTKIYLLGSVFVMISLGMNGFINSQGFAEIGMGTVLVGAVLNIILDPLFIFVFHLGVEGAAIATVLSQFVSAAWVLRFLTGKKTLLKLRIPNLRLRLTMVKEIVGLGLSGFCMSFTNCAVQVVCNITLQAHGGDVYVGVMTIINSVREILTVPVMGFTQGAQPVLGYNFGAGKYQRVKSGIKFMSVTCIVYTTVMWGITLLLPGGFIRLFNGSEAMFSLGIPAMQVYFFGFCFMSLQFSGQSVFTGLGKAKQAIFFSLLRKAVIVIPLTILLPYVGNLGAMGVFLAEPVSNFLGGTACFVTMLCTVWPSLSKACAEP</sequence>
<evidence type="ECO:0000256" key="5">
    <source>
        <dbReference type="ARBA" id="ARBA00022475"/>
    </source>
</evidence>
<keyword evidence="8 10" id="KW-0472">Membrane</keyword>
<keyword evidence="12" id="KW-1185">Reference proteome</keyword>
<name>A0A1M4SIN1_9CLOT</name>
<keyword evidence="7 10" id="KW-1133">Transmembrane helix</keyword>
<accession>A0A1M4SIN1</accession>
<dbReference type="EMBL" id="FQVI01000001">
    <property type="protein sequence ID" value="SHE32008.1"/>
    <property type="molecule type" value="Genomic_DNA"/>
</dbReference>
<evidence type="ECO:0000256" key="1">
    <source>
        <dbReference type="ARBA" id="ARBA00004651"/>
    </source>
</evidence>
<feature type="transmembrane region" description="Helical" evidence="10">
    <location>
        <begin position="201"/>
        <end position="221"/>
    </location>
</feature>
<dbReference type="GO" id="GO:0042910">
    <property type="term" value="F:xenobiotic transmembrane transporter activity"/>
    <property type="evidence" value="ECO:0007669"/>
    <property type="project" value="InterPro"/>
</dbReference>
<dbReference type="InterPro" id="IPR051327">
    <property type="entry name" value="MATE_MepA_subfamily"/>
</dbReference>
<comment type="similarity">
    <text evidence="2">Belongs to the multi antimicrobial extrusion (MATE) (TC 2.A.66.1) family. MepA subfamily.</text>
</comment>
<feature type="transmembrane region" description="Helical" evidence="10">
    <location>
        <begin position="21"/>
        <end position="41"/>
    </location>
</feature>
<feature type="transmembrane region" description="Helical" evidence="10">
    <location>
        <begin position="368"/>
        <end position="392"/>
    </location>
</feature>
<evidence type="ECO:0000256" key="4">
    <source>
        <dbReference type="ARBA" id="ARBA00022448"/>
    </source>
</evidence>
<dbReference type="NCBIfam" id="TIGR00797">
    <property type="entry name" value="matE"/>
    <property type="match status" value="1"/>
</dbReference>